<dbReference type="EMBL" id="ADKX01000014">
    <property type="protein sequence ID" value="EFW05819.1"/>
    <property type="molecule type" value="Genomic_DNA"/>
</dbReference>
<protein>
    <submittedName>
        <fullName evidence="1">Uncharacterized protein</fullName>
    </submittedName>
</protein>
<accession>E7G832</accession>
<dbReference type="RefSeq" id="WP_008788036.1">
    <property type="nucleotide sequence ID" value="NZ_AKCB01000007.1"/>
</dbReference>
<dbReference type="HOGENOM" id="CLU_2971677_0_0_9"/>
<evidence type="ECO:0000313" key="2">
    <source>
        <dbReference type="Proteomes" id="UP000003157"/>
    </source>
</evidence>
<name>E7G832_9FIRM</name>
<dbReference type="GeneID" id="78231784"/>
<reference evidence="1 2" key="1">
    <citation type="submission" date="2010-12" db="EMBL/GenBank/DDBJ databases">
        <title>The Genome Sequence of Coprobacillus sp. strain 29_1.</title>
        <authorList>
            <consortium name="The Broad Institute Genome Sequencing Platform"/>
            <person name="Earl A."/>
            <person name="Ward D."/>
            <person name="Feldgarden M."/>
            <person name="Gevers D."/>
            <person name="Daigneault M."/>
            <person name="Sibley C.D."/>
            <person name="White A."/>
            <person name="Strauss J."/>
            <person name="Allen-Vercoe E."/>
            <person name="Young S.K."/>
            <person name="Zeng Q."/>
            <person name="Gargeya S."/>
            <person name="Fitzgerald M."/>
            <person name="Haas B."/>
            <person name="Abouelleil A."/>
            <person name="Alvarado L."/>
            <person name="Arachchi H.M."/>
            <person name="Berlin A."/>
            <person name="Brown A."/>
            <person name="Chapman S.B."/>
            <person name="Chen Z."/>
            <person name="Dunbar C."/>
            <person name="Freedman E."/>
            <person name="Gearin G."/>
            <person name="Gellesch M."/>
            <person name="Goldberg J."/>
            <person name="Griggs A."/>
            <person name="Gujja S."/>
            <person name="Heilman E."/>
            <person name="Heiman D."/>
            <person name="Howarth C."/>
            <person name="Larson L."/>
            <person name="Lui A."/>
            <person name="MacDonald P.J.P."/>
            <person name="Mehta T."/>
            <person name="Montmayeur A."/>
            <person name="Murphy C."/>
            <person name="Neiman D."/>
            <person name="Pearson M."/>
            <person name="Priest M."/>
            <person name="Roberts A."/>
            <person name="Saif S."/>
            <person name="Shea T."/>
            <person name="Shenoy N."/>
            <person name="Sisk P."/>
            <person name="Stolte C."/>
            <person name="Sykes S."/>
            <person name="White J."/>
            <person name="Yandava C."/>
            <person name="Nusbaum C."/>
            <person name="Birren B."/>
        </authorList>
    </citation>
    <scope>NUCLEOTIDE SEQUENCE [LARGE SCALE GENOMIC DNA]</scope>
    <source>
        <strain evidence="1 2">29_1</strain>
    </source>
</reference>
<proteinExistence type="predicted"/>
<gene>
    <name evidence="1" type="ORF">HMPREF9488_00920</name>
</gene>
<dbReference type="AlphaFoldDB" id="E7G832"/>
<dbReference type="Proteomes" id="UP000003157">
    <property type="component" value="Unassembled WGS sequence"/>
</dbReference>
<organism evidence="1 2">
    <name type="scientific">Coprobacillus cateniformis</name>
    <dbReference type="NCBI Taxonomy" id="100884"/>
    <lineage>
        <taxon>Bacteria</taxon>
        <taxon>Bacillati</taxon>
        <taxon>Bacillota</taxon>
        <taxon>Erysipelotrichia</taxon>
        <taxon>Erysipelotrichales</taxon>
        <taxon>Coprobacillaceae</taxon>
        <taxon>Coprobacillus</taxon>
    </lineage>
</organism>
<sequence>MEYKIQLRNPVTKEKTTLTAYTEEMALNMIEQSIKDGWRVKNTDDLKLLINQLKERNI</sequence>
<keyword evidence="2" id="KW-1185">Reference proteome</keyword>
<evidence type="ECO:0000313" key="1">
    <source>
        <dbReference type="EMBL" id="EFW05819.1"/>
    </source>
</evidence>
<comment type="caution">
    <text evidence="1">The sequence shown here is derived from an EMBL/GenBank/DDBJ whole genome shotgun (WGS) entry which is preliminary data.</text>
</comment>
<dbReference type="STRING" id="100884.GCA_000269565_03905"/>